<evidence type="ECO:0000256" key="4">
    <source>
        <dbReference type="SAM" id="SignalP"/>
    </source>
</evidence>
<dbReference type="NCBIfam" id="TIGR00787">
    <property type="entry name" value="dctP"/>
    <property type="match status" value="1"/>
</dbReference>
<dbReference type="Proteomes" id="UP000198304">
    <property type="component" value="Unassembled WGS sequence"/>
</dbReference>
<dbReference type="InterPro" id="IPR038404">
    <property type="entry name" value="TRAP_DctP_sf"/>
</dbReference>
<evidence type="ECO:0000256" key="2">
    <source>
        <dbReference type="ARBA" id="ARBA00022448"/>
    </source>
</evidence>
<keyword evidence="6" id="KW-1185">Reference proteome</keyword>
<dbReference type="PANTHER" id="PTHR33376">
    <property type="match status" value="1"/>
</dbReference>
<name>A0A239HII8_9FIRM</name>
<evidence type="ECO:0000256" key="1">
    <source>
        <dbReference type="ARBA" id="ARBA00009023"/>
    </source>
</evidence>
<dbReference type="Pfam" id="PF03480">
    <property type="entry name" value="DctP"/>
    <property type="match status" value="1"/>
</dbReference>
<reference evidence="5 6" key="1">
    <citation type="submission" date="2017-06" db="EMBL/GenBank/DDBJ databases">
        <authorList>
            <person name="Kim H.J."/>
            <person name="Triplett B.A."/>
        </authorList>
    </citation>
    <scope>NUCLEOTIDE SEQUENCE [LARGE SCALE GENOMIC DNA]</scope>
    <source>
        <strain evidence="5 6">SCA</strain>
    </source>
</reference>
<evidence type="ECO:0000313" key="6">
    <source>
        <dbReference type="Proteomes" id="UP000198304"/>
    </source>
</evidence>
<accession>A0A239HII8</accession>
<protein>
    <submittedName>
        <fullName evidence="5">Tripartite ATP-independent transporter solute receptor, DctP family</fullName>
    </submittedName>
</protein>
<dbReference type="InterPro" id="IPR004682">
    <property type="entry name" value="TRAP_DctP"/>
</dbReference>
<dbReference type="GO" id="GO:0030288">
    <property type="term" value="C:outer membrane-bounded periplasmic space"/>
    <property type="evidence" value="ECO:0007669"/>
    <property type="project" value="InterPro"/>
</dbReference>
<keyword evidence="3 4" id="KW-0732">Signal</keyword>
<organism evidence="5 6">
    <name type="scientific">Anaerovirgula multivorans</name>
    <dbReference type="NCBI Taxonomy" id="312168"/>
    <lineage>
        <taxon>Bacteria</taxon>
        <taxon>Bacillati</taxon>
        <taxon>Bacillota</taxon>
        <taxon>Clostridia</taxon>
        <taxon>Peptostreptococcales</taxon>
        <taxon>Natronincolaceae</taxon>
        <taxon>Anaerovirgula</taxon>
    </lineage>
</organism>
<dbReference type="GO" id="GO:0055085">
    <property type="term" value="P:transmembrane transport"/>
    <property type="evidence" value="ECO:0007669"/>
    <property type="project" value="InterPro"/>
</dbReference>
<keyword evidence="2" id="KW-0813">Transport</keyword>
<dbReference type="PIRSF" id="PIRSF006470">
    <property type="entry name" value="DctB"/>
    <property type="match status" value="1"/>
</dbReference>
<dbReference type="AlphaFoldDB" id="A0A239HII8"/>
<dbReference type="InterPro" id="IPR018389">
    <property type="entry name" value="DctP_fam"/>
</dbReference>
<dbReference type="Gene3D" id="3.40.190.170">
    <property type="entry name" value="Bacterial extracellular solute-binding protein, family 7"/>
    <property type="match status" value="1"/>
</dbReference>
<evidence type="ECO:0000313" key="5">
    <source>
        <dbReference type="EMBL" id="SNS80868.1"/>
    </source>
</evidence>
<dbReference type="PROSITE" id="PS51257">
    <property type="entry name" value="PROKAR_LIPOPROTEIN"/>
    <property type="match status" value="1"/>
</dbReference>
<feature type="signal peptide" evidence="4">
    <location>
        <begin position="1"/>
        <end position="29"/>
    </location>
</feature>
<dbReference type="EMBL" id="FZOJ01000022">
    <property type="protein sequence ID" value="SNS80868.1"/>
    <property type="molecule type" value="Genomic_DNA"/>
</dbReference>
<dbReference type="NCBIfam" id="NF037995">
    <property type="entry name" value="TRAP_S1"/>
    <property type="match status" value="1"/>
</dbReference>
<sequence length="349" mass="38125">MKNFKRIISLGLVSLLVLLMVACSGGSGTGTETGGNTDGEEKPSFTFSLGMDSPEDTVTYLFAQKFGELLSEKTEGKITVQLYPNGQLGSDREMVESAMSGEIDFVVQTTAPQVNFIPELAVFDMANVFPNVDVARVVLDGPFFNDIAVKYDSAGLKLLGYADQGFRTLTANRKVESLADLRGLKVRTMENPNHLAYWNALGANPTPMAWGEVYIGLQQGIIDAQENPYEVIVSSKMYEQQKYVINTNHILHTLSLISSGNTYSSIPAEYQKAINEAAEEAKIYARQQADARVADRVKIMEDNGVEILDIAPAVLSEMQEKAEAQYELIRSNIGADLVDSLLNASKAAQ</sequence>
<comment type="similarity">
    <text evidence="1">Belongs to the bacterial solute-binding protein 7 family.</text>
</comment>
<gene>
    <name evidence="5" type="ORF">SAMN05446037_10228</name>
</gene>
<dbReference type="PANTHER" id="PTHR33376:SF7">
    <property type="entry name" value="C4-DICARBOXYLATE-BINDING PROTEIN DCTB"/>
    <property type="match status" value="1"/>
</dbReference>
<dbReference type="RefSeq" id="WP_207652597.1">
    <property type="nucleotide sequence ID" value="NZ_FZOJ01000022.1"/>
</dbReference>
<dbReference type="CDD" id="cd13603">
    <property type="entry name" value="PBP2_TRAP_Siap_TeaA_like"/>
    <property type="match status" value="1"/>
</dbReference>
<keyword evidence="5" id="KW-0675">Receptor</keyword>
<evidence type="ECO:0000256" key="3">
    <source>
        <dbReference type="ARBA" id="ARBA00022729"/>
    </source>
</evidence>
<feature type="chain" id="PRO_5038514990" evidence="4">
    <location>
        <begin position="30"/>
        <end position="349"/>
    </location>
</feature>
<proteinExistence type="inferred from homology"/>